<comment type="subcellular location">
    <subcellularLocation>
        <location evidence="4">Nucleus lamina</location>
    </subcellularLocation>
</comment>
<protein>
    <submittedName>
        <fullName evidence="9">Intermediate filament protein</fullName>
    </submittedName>
    <submittedName>
        <fullName evidence="12 13">Lamin Dm0</fullName>
    </submittedName>
</protein>
<dbReference type="Gene3D" id="1.20.5.170">
    <property type="match status" value="1"/>
</dbReference>
<dbReference type="GO" id="GO:0005200">
    <property type="term" value="F:structural constituent of cytoskeleton"/>
    <property type="evidence" value="ECO:0007669"/>
    <property type="project" value="UniProtKB-ARBA"/>
</dbReference>
<dbReference type="InterPro" id="IPR036415">
    <property type="entry name" value="Lamin_tail_dom_sf"/>
</dbReference>
<feature type="region of interest" description="Disordered" evidence="6">
    <location>
        <begin position="403"/>
        <end position="448"/>
    </location>
</feature>
<dbReference type="PROSITE" id="PS51842">
    <property type="entry name" value="IF_ROD_2"/>
    <property type="match status" value="1"/>
</dbReference>
<dbReference type="Pfam" id="PF00038">
    <property type="entry name" value="Filament"/>
    <property type="match status" value="1"/>
</dbReference>
<dbReference type="AlphaFoldDB" id="T1PG08"/>
<reference evidence="10" key="2">
    <citation type="submission" date="2020-05" db="UniProtKB">
        <authorList>
            <consortium name="EnsemblMetazoa"/>
        </authorList>
    </citation>
    <scope>IDENTIFICATION</scope>
    <source>
        <strain evidence="10">Aabys</strain>
    </source>
</reference>
<accession>T1PG08</accession>
<dbReference type="GeneID" id="101889705"/>
<dbReference type="InterPro" id="IPR001322">
    <property type="entry name" value="Lamin_tail_dom"/>
</dbReference>
<sequence length="625" mass="70642">MATKSKRAGTATPQPGGTSTPLITNANRPSSPLSPTRHSRLVEKAELQNLNDRLAAYIDRVRNLETENARLSIEVQTTRDTITRESTNIKSMYENELSDARRLLDDTAREKAKLEIDIKRLWEENEELKARLDRKTKDCSIAEGNARMYESRAADLSAKYSAANADRKKAVDDLNELQKELERLRKQLDEARKHLEDETLARVDLENNIQSLREELTFKDQIHSQEINETRSRRQVEISEIDGRLSEQYEAKLQQSLQELREQYEGQMRANRDEIEMLYEQKIKSLQAAANRNSGAASSAIEELRATRTRIDSLNSRISELESTNAALNARIRDLEQLLDNERTRHVADIANLEAELQRLRDEMAQQLQEYQDLMDIKVSLDLEIAAYDKLLCGEETRLNITPGPGSASASSFSQSLRSTRATPHRKTPMRAPSTASGAFKRKRTVVDESEDVSQSEYFVTSSAKGDIEISEFDPEGKYVKVHNKGTGEVQIGGWQIKRNADGKENTFKFHRTVKIDGGATITVWSSDVTGVTHEPPTNIVMKSQKWQSGESIKTSLFNADGEEVAGAERLKRTVIRHVSRHRTTGGHSSGRQSVSVYDGVGNEDLYHQQGDPEQQQGEEKCRLM</sequence>
<dbReference type="InterPro" id="IPR039008">
    <property type="entry name" value="IF_rod_dom"/>
</dbReference>
<dbReference type="PANTHER" id="PTHR45721">
    <property type="entry name" value="LAMIN DM0-RELATED"/>
    <property type="match status" value="1"/>
</dbReference>
<evidence type="ECO:0000313" key="9">
    <source>
        <dbReference type="EMBL" id="AFP61709.1"/>
    </source>
</evidence>
<dbReference type="OrthoDB" id="102442at2759"/>
<feature type="domain" description="LTD" evidence="7">
    <location>
        <begin position="456"/>
        <end position="577"/>
    </location>
</feature>
<evidence type="ECO:0000259" key="7">
    <source>
        <dbReference type="PROSITE" id="PS51841"/>
    </source>
</evidence>
<dbReference type="FunFam" id="1.20.5.170:FF:000058">
    <property type="entry name" value="Intermediate filament protein B"/>
    <property type="match status" value="1"/>
</dbReference>
<feature type="compositionally biased region" description="Polar residues" evidence="6">
    <location>
        <begin position="586"/>
        <end position="596"/>
    </location>
</feature>
<dbReference type="Proteomes" id="UP001652621">
    <property type="component" value="Unplaced"/>
</dbReference>
<dbReference type="PANTHER" id="PTHR45721:SF11">
    <property type="entry name" value="LAMIN DM0-RELATED"/>
    <property type="match status" value="1"/>
</dbReference>
<organism evidence="9">
    <name type="scientific">Musca domestica</name>
    <name type="common">House fly</name>
    <dbReference type="NCBI Taxonomy" id="7370"/>
    <lineage>
        <taxon>Eukaryota</taxon>
        <taxon>Metazoa</taxon>
        <taxon>Ecdysozoa</taxon>
        <taxon>Arthropoda</taxon>
        <taxon>Hexapoda</taxon>
        <taxon>Insecta</taxon>
        <taxon>Pterygota</taxon>
        <taxon>Neoptera</taxon>
        <taxon>Endopterygota</taxon>
        <taxon>Diptera</taxon>
        <taxon>Brachycera</taxon>
        <taxon>Muscomorpha</taxon>
        <taxon>Muscoidea</taxon>
        <taxon>Muscidae</taxon>
        <taxon>Musca</taxon>
    </lineage>
</organism>
<dbReference type="RefSeq" id="XP_005184558.1">
    <property type="nucleotide sequence ID" value="XM_005184501.3"/>
</dbReference>
<dbReference type="EMBL" id="KA647080">
    <property type="protein sequence ID" value="AFP61709.1"/>
    <property type="molecule type" value="mRNA"/>
</dbReference>
<dbReference type="VEuPathDB" id="VectorBase:MDOA002473"/>
<feature type="coiled-coil region" evidence="5">
    <location>
        <begin position="250"/>
        <end position="377"/>
    </location>
</feature>
<dbReference type="SMART" id="SM01391">
    <property type="entry name" value="Filament"/>
    <property type="match status" value="1"/>
</dbReference>
<feature type="compositionally biased region" description="Low complexity" evidence="6">
    <location>
        <begin position="407"/>
        <end position="422"/>
    </location>
</feature>
<dbReference type="Gene3D" id="1.20.5.500">
    <property type="entry name" value="Single helix bin"/>
    <property type="match status" value="1"/>
</dbReference>
<dbReference type="EnsemblMetazoa" id="MDOA002473-RB">
    <property type="protein sequence ID" value="MDOA002473-PB"/>
    <property type="gene ID" value="MDOA002473"/>
</dbReference>
<dbReference type="eggNOG" id="KOG0977">
    <property type="taxonomic scope" value="Eukaryota"/>
</dbReference>
<dbReference type="PROSITE" id="PS51841">
    <property type="entry name" value="LTD"/>
    <property type="match status" value="1"/>
</dbReference>
<dbReference type="EnsemblMetazoa" id="MDOA002473-RA">
    <property type="protein sequence ID" value="MDOA002473-PA"/>
    <property type="gene ID" value="MDOA002473"/>
</dbReference>
<dbReference type="KEGG" id="mde:101889705"/>
<evidence type="ECO:0000256" key="6">
    <source>
        <dbReference type="SAM" id="MobiDB-lite"/>
    </source>
</evidence>
<dbReference type="RefSeq" id="XP_011292924.1">
    <property type="nucleotide sequence ID" value="XM_011294622.2"/>
</dbReference>
<evidence type="ECO:0000313" key="14">
    <source>
        <dbReference type="RefSeq" id="XP_011292925.1"/>
    </source>
</evidence>
<evidence type="ECO:0000313" key="12">
    <source>
        <dbReference type="RefSeq" id="XP_005184558.1"/>
    </source>
</evidence>
<name>T1PG08_MUSDO</name>
<evidence type="ECO:0000259" key="8">
    <source>
        <dbReference type="PROSITE" id="PS51842"/>
    </source>
</evidence>
<reference evidence="12 13" key="3">
    <citation type="submission" date="2025-04" db="UniProtKB">
        <authorList>
            <consortium name="RefSeq"/>
        </authorList>
    </citation>
    <scope>IDENTIFICATION</scope>
    <source>
        <strain evidence="12 13">Aabys</strain>
    </source>
</reference>
<dbReference type="GO" id="GO:0031507">
    <property type="term" value="P:heterochromatin formation"/>
    <property type="evidence" value="ECO:0007669"/>
    <property type="project" value="UniProtKB-ARBA"/>
</dbReference>
<feature type="compositionally biased region" description="Polar residues" evidence="6">
    <location>
        <begin position="11"/>
        <end position="36"/>
    </location>
</feature>
<feature type="region of interest" description="Disordered" evidence="6">
    <location>
        <begin position="578"/>
        <end position="597"/>
    </location>
</feature>
<evidence type="ECO:0000256" key="3">
    <source>
        <dbReference type="ARBA" id="ARBA00023242"/>
    </source>
</evidence>
<evidence type="ECO:0000256" key="4">
    <source>
        <dbReference type="ARBA" id="ARBA00024186"/>
    </source>
</evidence>
<gene>
    <name evidence="12 13 14" type="primary">LOC101889705</name>
    <name evidence="10" type="synonym">101889705</name>
</gene>
<dbReference type="GO" id="GO:0090435">
    <property type="term" value="P:protein localization to nuclear envelope"/>
    <property type="evidence" value="ECO:0007669"/>
    <property type="project" value="TreeGrafter"/>
</dbReference>
<evidence type="ECO:0000313" key="11">
    <source>
        <dbReference type="Proteomes" id="UP001652621"/>
    </source>
</evidence>
<evidence type="ECO:0000256" key="1">
    <source>
        <dbReference type="ARBA" id="ARBA00022754"/>
    </source>
</evidence>
<proteinExistence type="evidence at transcript level"/>
<reference evidence="9" key="1">
    <citation type="submission" date="2012-08" db="EMBL/GenBank/DDBJ databases">
        <title>Transcriptome of adult Musca domestica launches a platform for comparative house fly gene expression and characterization of differential gene expression among resistant and susceptible house flies.</title>
        <authorList>
            <person name="Liu N."/>
            <person name="Zhang L."/>
            <person name="Li M."/>
            <person name="Reid W."/>
        </authorList>
    </citation>
    <scope>NUCLEOTIDE SEQUENCE</scope>
    <source>
        <strain evidence="9">ALHF</strain>
        <tissue evidence="9">Whole body</tissue>
    </source>
</reference>
<feature type="region of interest" description="Disordered" evidence="6">
    <location>
        <begin position="1"/>
        <end position="36"/>
    </location>
</feature>
<feature type="coiled-coil region" evidence="5">
    <location>
        <begin position="47"/>
        <end position="222"/>
    </location>
</feature>
<evidence type="ECO:0000256" key="5">
    <source>
        <dbReference type="SAM" id="Coils"/>
    </source>
</evidence>
<dbReference type="Pfam" id="PF00932">
    <property type="entry name" value="LTD"/>
    <property type="match status" value="1"/>
</dbReference>
<keyword evidence="2 5" id="KW-0175">Coiled coil</keyword>
<evidence type="ECO:0000313" key="13">
    <source>
        <dbReference type="RefSeq" id="XP_011292924.1"/>
    </source>
</evidence>
<keyword evidence="11" id="KW-1185">Reference proteome</keyword>
<dbReference type="EnsemblMetazoa" id="MDOA002473-RC">
    <property type="protein sequence ID" value="MDOA002473-PC"/>
    <property type="gene ID" value="MDOA002473"/>
</dbReference>
<dbReference type="SUPFAM" id="SSF74853">
    <property type="entry name" value="Lamin A/C globular tail domain"/>
    <property type="match status" value="1"/>
</dbReference>
<dbReference type="GO" id="GO:0030833">
    <property type="term" value="P:regulation of actin filament polymerization"/>
    <property type="evidence" value="ECO:0007669"/>
    <property type="project" value="UniProtKB-ARBA"/>
</dbReference>
<dbReference type="GO" id="GO:0005638">
    <property type="term" value="C:lamin filament"/>
    <property type="evidence" value="ECO:0007669"/>
    <property type="project" value="UniProtKB-ARBA"/>
</dbReference>
<dbReference type="STRING" id="7370.T1PG08"/>
<dbReference type="GO" id="GO:0051664">
    <property type="term" value="P:nuclear pore localization"/>
    <property type="evidence" value="ECO:0007669"/>
    <property type="project" value="TreeGrafter"/>
</dbReference>
<feature type="region of interest" description="Disordered" evidence="6">
    <location>
        <begin position="603"/>
        <end position="625"/>
    </location>
</feature>
<dbReference type="SUPFAM" id="SSF64593">
    <property type="entry name" value="Intermediate filament protein, coiled coil region"/>
    <property type="match status" value="2"/>
</dbReference>
<evidence type="ECO:0000313" key="10">
    <source>
        <dbReference type="EnsemblMetazoa" id="MDOA002473-PA"/>
    </source>
</evidence>
<keyword evidence="1" id="KW-0403">Intermediate filament</keyword>
<dbReference type="VEuPathDB" id="VectorBase:MDOMA2_021252"/>
<dbReference type="RefSeq" id="XP_011292925.1">
    <property type="nucleotide sequence ID" value="XM_011294623.2"/>
</dbReference>
<feature type="domain" description="IF rod" evidence="8">
    <location>
        <begin position="43"/>
        <end position="399"/>
    </location>
</feature>
<dbReference type="GO" id="GO:0006998">
    <property type="term" value="P:nuclear envelope organization"/>
    <property type="evidence" value="ECO:0007669"/>
    <property type="project" value="TreeGrafter"/>
</dbReference>
<keyword evidence="3" id="KW-0539">Nucleus</keyword>
<evidence type="ECO:0000256" key="2">
    <source>
        <dbReference type="ARBA" id="ARBA00023054"/>
    </source>
</evidence>
<dbReference type="GO" id="GO:0007097">
    <property type="term" value="P:nuclear migration"/>
    <property type="evidence" value="ECO:0007669"/>
    <property type="project" value="TreeGrafter"/>
</dbReference>
<dbReference type="Gene3D" id="2.60.40.1260">
    <property type="entry name" value="Lamin Tail domain"/>
    <property type="match status" value="1"/>
</dbReference>
<dbReference type="Gene3D" id="1.20.5.1160">
    <property type="entry name" value="Vasodilator-stimulated phosphoprotein"/>
    <property type="match status" value="1"/>
</dbReference>
<dbReference type="GO" id="GO:0007112">
    <property type="term" value="P:male meiosis cytokinesis"/>
    <property type="evidence" value="ECO:0007669"/>
    <property type="project" value="UniProtKB-ARBA"/>
</dbReference>